<feature type="region of interest" description="Disordered" evidence="8">
    <location>
        <begin position="2084"/>
        <end position="2116"/>
    </location>
</feature>
<dbReference type="PRINTS" id="PR01217">
    <property type="entry name" value="PRICHEXTENSN"/>
</dbReference>
<keyword evidence="4 7" id="KW-0863">Zinc-finger</keyword>
<feature type="compositionally biased region" description="Polar residues" evidence="8">
    <location>
        <begin position="1990"/>
        <end position="1999"/>
    </location>
</feature>
<evidence type="ECO:0000256" key="3">
    <source>
        <dbReference type="ARBA" id="ARBA00022723"/>
    </source>
</evidence>
<dbReference type="PROSITE" id="PS01358">
    <property type="entry name" value="ZF_RANBP2_1"/>
    <property type="match status" value="2"/>
</dbReference>
<feature type="domain" description="RanBP2-type" evidence="9">
    <location>
        <begin position="588"/>
        <end position="617"/>
    </location>
</feature>
<feature type="region of interest" description="Disordered" evidence="8">
    <location>
        <begin position="713"/>
        <end position="771"/>
    </location>
</feature>
<keyword evidence="5" id="KW-0862">Zinc</keyword>
<dbReference type="GO" id="GO:0008270">
    <property type="term" value="F:zinc ion binding"/>
    <property type="evidence" value="ECO:0007669"/>
    <property type="project" value="UniProtKB-KW"/>
</dbReference>
<keyword evidence="6" id="KW-0539">Nucleus</keyword>
<evidence type="ECO:0000256" key="2">
    <source>
        <dbReference type="ARBA" id="ARBA00022448"/>
    </source>
</evidence>
<feature type="compositionally biased region" description="Polar residues" evidence="8">
    <location>
        <begin position="1273"/>
        <end position="1287"/>
    </location>
</feature>
<dbReference type="InterPro" id="IPR039462">
    <property type="entry name" value="Nup159/Nup146_N"/>
</dbReference>
<keyword evidence="2" id="KW-0813">Transport</keyword>
<accession>A0AAV0UP64</accession>
<dbReference type="PANTHER" id="PTHR39666:SF1">
    <property type="entry name" value="NUCLEAR PORE COMPLEX NUP2_50_61 DOMAIN-CONTAINING PROTEIN"/>
    <property type="match status" value="1"/>
</dbReference>
<feature type="compositionally biased region" description="Polar residues" evidence="8">
    <location>
        <begin position="1315"/>
        <end position="1329"/>
    </location>
</feature>
<feature type="compositionally biased region" description="Polar residues" evidence="8">
    <location>
        <begin position="1336"/>
        <end position="1350"/>
    </location>
</feature>
<feature type="compositionally biased region" description="Basic and acidic residues" evidence="8">
    <location>
        <begin position="713"/>
        <end position="725"/>
    </location>
</feature>
<name>A0AAV0UP64_HYABA</name>
<dbReference type="SUPFAM" id="SSF90209">
    <property type="entry name" value="Ran binding protein zinc finger-like"/>
    <property type="match status" value="2"/>
</dbReference>
<evidence type="ECO:0000256" key="5">
    <source>
        <dbReference type="ARBA" id="ARBA00022833"/>
    </source>
</evidence>
<feature type="compositionally biased region" description="Acidic residues" evidence="8">
    <location>
        <begin position="460"/>
        <end position="478"/>
    </location>
</feature>
<reference evidence="10" key="1">
    <citation type="submission" date="2022-12" db="EMBL/GenBank/DDBJ databases">
        <authorList>
            <person name="Webb A."/>
        </authorList>
    </citation>
    <scope>NUCLEOTIDE SEQUENCE</scope>
    <source>
        <strain evidence="10">Hp1</strain>
    </source>
</reference>
<dbReference type="Pfam" id="PF00641">
    <property type="entry name" value="Zn_ribbon_RanBP"/>
    <property type="match status" value="2"/>
</dbReference>
<feature type="compositionally biased region" description="Polar residues" evidence="8">
    <location>
        <begin position="1294"/>
        <end position="1308"/>
    </location>
</feature>
<evidence type="ECO:0000256" key="6">
    <source>
        <dbReference type="ARBA" id="ARBA00023242"/>
    </source>
</evidence>
<dbReference type="InterPro" id="IPR001876">
    <property type="entry name" value="Znf_RanBP2"/>
</dbReference>
<dbReference type="SUPFAM" id="SSF117289">
    <property type="entry name" value="Nucleoporin domain"/>
    <property type="match status" value="1"/>
</dbReference>
<dbReference type="Gene3D" id="1.10.238.10">
    <property type="entry name" value="EF-hand"/>
    <property type="match status" value="2"/>
</dbReference>
<evidence type="ECO:0000259" key="9">
    <source>
        <dbReference type="PROSITE" id="PS50199"/>
    </source>
</evidence>
<evidence type="ECO:0000313" key="11">
    <source>
        <dbReference type="Proteomes" id="UP001162031"/>
    </source>
</evidence>
<feature type="region of interest" description="Disordered" evidence="8">
    <location>
        <begin position="2298"/>
        <end position="2317"/>
    </location>
</feature>
<feature type="compositionally biased region" description="Polar residues" evidence="8">
    <location>
        <begin position="431"/>
        <end position="453"/>
    </location>
</feature>
<feature type="compositionally biased region" description="Low complexity" evidence="8">
    <location>
        <begin position="1822"/>
        <end position="1836"/>
    </location>
</feature>
<feature type="region of interest" description="Disordered" evidence="8">
    <location>
        <begin position="431"/>
        <end position="484"/>
    </location>
</feature>
<feature type="compositionally biased region" description="Polar residues" evidence="8">
    <location>
        <begin position="1925"/>
        <end position="1937"/>
    </location>
</feature>
<feature type="region of interest" description="Disordered" evidence="8">
    <location>
        <begin position="1957"/>
        <end position="1999"/>
    </location>
</feature>
<feature type="compositionally biased region" description="Polar residues" evidence="8">
    <location>
        <begin position="1378"/>
        <end position="1392"/>
    </location>
</feature>
<comment type="caution">
    <text evidence="10">The sequence shown here is derived from an EMBL/GenBank/DDBJ whole genome shotgun (WGS) entry which is preliminary data.</text>
</comment>
<dbReference type="Gene3D" id="4.10.1060.10">
    <property type="entry name" value="Zinc finger, RanBP2-type"/>
    <property type="match status" value="2"/>
</dbReference>
<feature type="compositionally biased region" description="Acidic residues" evidence="8">
    <location>
        <begin position="862"/>
        <end position="880"/>
    </location>
</feature>
<comment type="subcellular location">
    <subcellularLocation>
        <location evidence="1">Nucleus</location>
    </subcellularLocation>
</comment>
<feature type="region of interest" description="Disordered" evidence="8">
    <location>
        <begin position="1850"/>
        <end position="1871"/>
    </location>
</feature>
<proteinExistence type="predicted"/>
<dbReference type="Gene3D" id="2.130.10.10">
    <property type="entry name" value="YVTN repeat-like/Quinoprotein amine dehydrogenase"/>
    <property type="match status" value="1"/>
</dbReference>
<keyword evidence="3" id="KW-0479">Metal-binding</keyword>
<feature type="compositionally biased region" description="Polar residues" evidence="8">
    <location>
        <begin position="1189"/>
        <end position="1203"/>
    </location>
</feature>
<protein>
    <recommendedName>
        <fullName evidence="9">RanBP2-type domain-containing protein</fullName>
    </recommendedName>
</protein>
<evidence type="ECO:0000256" key="8">
    <source>
        <dbReference type="SAM" id="MobiDB-lite"/>
    </source>
</evidence>
<feature type="region of interest" description="Disordered" evidence="8">
    <location>
        <begin position="1814"/>
        <end position="1836"/>
    </location>
</feature>
<keyword evidence="11" id="KW-1185">Reference proteome</keyword>
<feature type="region of interest" description="Disordered" evidence="8">
    <location>
        <begin position="1901"/>
        <end position="1945"/>
    </location>
</feature>
<feature type="compositionally biased region" description="Polar residues" evidence="8">
    <location>
        <begin position="1852"/>
        <end position="1871"/>
    </location>
</feature>
<feature type="compositionally biased region" description="Basic and acidic residues" evidence="8">
    <location>
        <begin position="742"/>
        <end position="752"/>
    </location>
</feature>
<feature type="compositionally biased region" description="Polar residues" evidence="8">
    <location>
        <begin position="1210"/>
        <end position="1224"/>
    </location>
</feature>
<feature type="compositionally biased region" description="Polar residues" evidence="8">
    <location>
        <begin position="1252"/>
        <end position="1266"/>
    </location>
</feature>
<feature type="compositionally biased region" description="Polar residues" evidence="8">
    <location>
        <begin position="1124"/>
        <end position="1140"/>
    </location>
</feature>
<dbReference type="PANTHER" id="PTHR39666">
    <property type="entry name" value="RANBP2-TYPE DOMAIN-CONTAINING PROTEIN"/>
    <property type="match status" value="1"/>
</dbReference>
<feature type="compositionally biased region" description="Polar residues" evidence="8">
    <location>
        <begin position="1405"/>
        <end position="1414"/>
    </location>
</feature>
<feature type="region of interest" description="Disordered" evidence="8">
    <location>
        <begin position="2122"/>
        <end position="2141"/>
    </location>
</feature>
<dbReference type="InterPro" id="IPR036443">
    <property type="entry name" value="Znf_RanBP2_sf"/>
</dbReference>
<feature type="region of interest" description="Disordered" evidence="8">
    <location>
        <begin position="840"/>
        <end position="886"/>
    </location>
</feature>
<feature type="domain" description="RanBP2-type" evidence="9">
    <location>
        <begin position="990"/>
        <end position="1019"/>
    </location>
</feature>
<evidence type="ECO:0000256" key="1">
    <source>
        <dbReference type="ARBA" id="ARBA00004123"/>
    </source>
</evidence>
<feature type="region of interest" description="Disordered" evidence="8">
    <location>
        <begin position="1120"/>
        <end position="1414"/>
    </location>
</feature>
<dbReference type="SMART" id="SM00547">
    <property type="entry name" value="ZnF_RBZ"/>
    <property type="match status" value="2"/>
</dbReference>
<dbReference type="FunFam" id="4.10.1060.10:FF:000003">
    <property type="entry name" value="E3 SUMO-protein ligase RanBP2"/>
    <property type="match status" value="2"/>
</dbReference>
<evidence type="ECO:0000313" key="10">
    <source>
        <dbReference type="EMBL" id="CAI5737269.1"/>
    </source>
</evidence>
<dbReference type="InterPro" id="IPR011992">
    <property type="entry name" value="EF-hand-dom_pair"/>
</dbReference>
<evidence type="ECO:0000256" key="4">
    <source>
        <dbReference type="ARBA" id="ARBA00022771"/>
    </source>
</evidence>
<dbReference type="Pfam" id="PF16755">
    <property type="entry name" value="Beta-prop_NUP159_NUP214"/>
    <property type="match status" value="1"/>
</dbReference>
<dbReference type="GO" id="GO:0005634">
    <property type="term" value="C:nucleus"/>
    <property type="evidence" value="ECO:0007669"/>
    <property type="project" value="UniProtKB-SubCell"/>
</dbReference>
<dbReference type="PROSITE" id="PS50199">
    <property type="entry name" value="ZF_RANBP2_2"/>
    <property type="match status" value="2"/>
</dbReference>
<feature type="compositionally biased region" description="Polar residues" evidence="8">
    <location>
        <begin position="1357"/>
        <end position="1371"/>
    </location>
</feature>
<gene>
    <name evidence="10" type="ORF">HBR001_LOCUS7102</name>
</gene>
<evidence type="ECO:0000256" key="7">
    <source>
        <dbReference type="PROSITE-ProRule" id="PRU00322"/>
    </source>
</evidence>
<feature type="compositionally biased region" description="Polar residues" evidence="8">
    <location>
        <begin position="1231"/>
        <end position="1245"/>
    </location>
</feature>
<dbReference type="SUPFAM" id="SSF47473">
    <property type="entry name" value="EF-hand"/>
    <property type="match status" value="1"/>
</dbReference>
<feature type="compositionally biased region" description="Polar residues" evidence="8">
    <location>
        <begin position="850"/>
        <end position="861"/>
    </location>
</feature>
<dbReference type="Proteomes" id="UP001162031">
    <property type="component" value="Unassembled WGS sequence"/>
</dbReference>
<sequence>MELATEHVRLLDAGKLRLAYTSPLSTDCFASVASPKTQLLQHGNTYGLTFTATARGFVMTTNKELEARCIEYNQRRQEALDRGEGRATIETDELPVSREIELPFTAYWIALSSDELLVAVAYASSVALFEVAHIVEAVNPAPFHTFAELQAQEIAWCSDSKRVAVLTLEKHVVVCTLDGAKIRIETPTAASSMSWSPSKKHIAVGLVDGTIAVFDQDTLRMARSLGQPECCGDAMFAVHHVNWAEEELMLAGYCKHDEKNEETSALVCIFDNGKCVELDEVVGFFDVENRSHQYFSTFLRDWRMFFIGCSLSADIELLVSDPEGGEWELWKPLEKYQARLPMNAEDEESFPMGFALNLNSTLPVPVDEDTFSPVPIVSCSSTDGLLVNFAFVDTTVQEVEFVNTPLPFDKTATRTAAAVVEPKACDRGATNKLQSTSDVTSVDKSASQSSTFSHGYGQNDENEFADSDSESSDEEEERKEELEKARTAFHTIASDGASYILSEHFPKLFKALGSTYSEDEHASTVKSLEKDGKVYEADFVSWYVNWIFGDDDLESDDETNAPALSATEPVKMKSKDEITAAFSKFTTKEGSWKCDVCMVGNDPEAVKCSACEAPNPAAPKVKTPITTTSGMSTGTIGSGGFSFPVSAEDASKPPSFSFAASPGAAISGASNFGGFTFADTVQTSGVSFPSSTIASGTGFSFPSTATSSTGMKIDLHRDSSSDDVSKLPSSTGVVEQIASHEYGQRSEHRYAESDGEESDDEKEIKEEESNARTAFRSIAQEGTDCITADQFRKLLASLKLTHSDEQRASTLNILEKNGKVHEADFVSWYVGWIFGDSDSGHDSNSLSSSPTQKANNGYGQNDENEFADSDSESSDEEEERKEELEKARTAFHTIASDGASYILSEHFPKLFKALGSTYSEDEHASTVKSLEKDGKVYEADFVSWYVNWIFGDDDLESDDETNAPALSATEPVKMKSKDEITAAFSKFTTKEGSWKCDVCMVGNDPEAVKCSACETPNPAAPKVKTPITTTSGMSTGTIGSGGFSFPVSAEDASKPPSFSFAASPGAAISGASNFGGFTFADTVRTSGVSFPSSTIASGTGFSFPSTATSSTGLQSCAAEDSIVDPSSASKSSYPPDTTSQPKPPTFGTASKSSYPPDTTSQLKPPTFGTASKSSYPPDTTSQPKPPTFGTASKSSYPPDTTSQPKPPTFGTASKSSYPPGTTSQPKPPTFGTASKSSYPPDTTSQPKPPTFGTASKSSYPPDTTSQPKPPTFGTASKSSYPPDTTSQPKPPTFGTASKSSYPPDTTSQPKPPTFGTASKSSYPPDTTSQPKPPTFGTASKSSYPPDTTSQPKPPTFGTASKSSYPPDTTSQPKPPTFGTASKSSYPPDTTSQPKPPTFGRETMPDKTTSSSLFTVGTKTIGSQSKLFAPVDNLDSAVAPAESKFRWESAFGGGVATKTAGSTSSSPFGLVPKPVSQSAFSFGSARASGSTDFAGKSNAARPSLSFGSWSSALDTSKEHDILEDQVPTKRTLNFEDYRALEAKTTSVLVPKESAIPPVGPAESGISIPSSHMEGQLWKLIVNFDKSLQRVNQNSTKILSSDPEFSINCVARIDKIRIQISEFCTTINDLDELRDQIEKDVLYVIGSDGDVHEQLEYSREMLNSFNDEVLKRALEIQPLDQRSQQTWDSLKLKLAKVKKCCLELDSYLSSSKIGADELGAESSAHLFRVLKQTYDKSKMQYNEVCKLAEYLKELRMGSDRAYQTSGGITAIESEAPSTATKADMIQMIVETEERRQAVRRNFLALCNNVVTPRDVVSTPRRKLAPLTPSSSSASPLLAKASSKLMPKMRLSVASPLSSAKQSPKSASFKNTPIKSGSKLSALAEAMVPKEEAAKLVQTPHSTKAIVGVGRAPQRPSLRVPPAEKKPASTTFSTARSSNAVGFPKSSKETATSVAALAKTDDAKTATGSPSSEPGVNVPIVKAKPGADARPTAASSPGGTDSFPKSSFTFGYGSSNAKGATQPLSTTPAAVDYKALMEKFYKVHNPSKIDGGMMDKILTTYKGKEKDLFARLFSMYVPDSTPDDVAKYLHGGPVPPKSESGAAASKPVTPAAKSPFVGSSSTQASPFTASSAQASPFGTSSAQASPFGAPPSAFSLNPATNMSSGFGGFGSSTAVSSFTTPAFPTPTFGKPAVDYRQKLVDFYQKYNPSKLSSVDATLQKYKGNEEKLFQNLATKYRVDVSNVSGACVPPASPAMQPTKPNAAASPFGKPGAFSVPSTSSGPTFGSTNSVGFGGATPSPVASPFGAGSTPASSPFGAIPSQPASGFGSAGGIGFGGGFQSTIATNPSPFGATTAGFGVAPSGGFGAAPGGFNYREKLTAFYQQHNPAKLGSVDATLEKYRGREDHLFAMLEQKYMRKAPMTALSTGGFGIPSTSTFGGGGGGGGFGAPSGLGVASPTPAFGSASALGAAAQPVFGGAAGMGFGGMASQMSGGFGSAAPAAGAGFGSQPPAFGMATQQSSGFGAAAQNSGGFGSGFDGGAAAGSFGKPAAFTSASFTQMR</sequence>
<dbReference type="InterPro" id="IPR015943">
    <property type="entry name" value="WD40/YVTN_repeat-like_dom_sf"/>
</dbReference>
<dbReference type="EMBL" id="CANTFL010001332">
    <property type="protein sequence ID" value="CAI5737269.1"/>
    <property type="molecule type" value="Genomic_DNA"/>
</dbReference>
<organism evidence="10 11">
    <name type="scientific">Hyaloperonospora brassicae</name>
    <name type="common">Brassica downy mildew</name>
    <name type="synonym">Peronospora brassicae</name>
    <dbReference type="NCBI Taxonomy" id="162125"/>
    <lineage>
        <taxon>Eukaryota</taxon>
        <taxon>Sar</taxon>
        <taxon>Stramenopiles</taxon>
        <taxon>Oomycota</taxon>
        <taxon>Peronosporomycetes</taxon>
        <taxon>Peronosporales</taxon>
        <taxon>Peronosporaceae</taxon>
        <taxon>Hyaloperonospora</taxon>
    </lineage>
</organism>
<feature type="compositionally biased region" description="Polar residues" evidence="8">
    <location>
        <begin position="1147"/>
        <end position="1182"/>
    </location>
</feature>